<proteinExistence type="predicted"/>
<comment type="caution">
    <text evidence="1">The sequence shown here is derived from an EMBL/GenBank/DDBJ whole genome shotgun (WGS) entry which is preliminary data.</text>
</comment>
<dbReference type="Proteomes" id="UP000233551">
    <property type="component" value="Unassembled WGS sequence"/>
</dbReference>
<evidence type="ECO:0000313" key="1">
    <source>
        <dbReference type="EMBL" id="OWM90812.1"/>
    </source>
</evidence>
<organism evidence="1 3">
    <name type="scientific">Punica granatum</name>
    <name type="common">Pomegranate</name>
    <dbReference type="NCBI Taxonomy" id="22663"/>
    <lineage>
        <taxon>Eukaryota</taxon>
        <taxon>Viridiplantae</taxon>
        <taxon>Streptophyta</taxon>
        <taxon>Embryophyta</taxon>
        <taxon>Tracheophyta</taxon>
        <taxon>Spermatophyta</taxon>
        <taxon>Magnoliopsida</taxon>
        <taxon>eudicotyledons</taxon>
        <taxon>Gunneridae</taxon>
        <taxon>Pentapetalae</taxon>
        <taxon>rosids</taxon>
        <taxon>malvids</taxon>
        <taxon>Myrtales</taxon>
        <taxon>Lythraceae</taxon>
        <taxon>Punica</taxon>
    </lineage>
</organism>
<name>A0A218Y2P2_PUNGR</name>
<evidence type="ECO:0000313" key="3">
    <source>
        <dbReference type="Proteomes" id="UP000197138"/>
    </source>
</evidence>
<dbReference type="EMBL" id="MTKT01000535">
    <property type="protein sequence ID" value="OWM90812.1"/>
    <property type="molecule type" value="Genomic_DNA"/>
</dbReference>
<reference evidence="3" key="1">
    <citation type="journal article" date="2017" name="Plant J.">
        <title>The pomegranate (Punica granatum L.) genome and the genomics of punicalagin biosynthesis.</title>
        <authorList>
            <person name="Qin G."/>
            <person name="Xu C."/>
            <person name="Ming R."/>
            <person name="Tang H."/>
            <person name="Guyot R."/>
            <person name="Kramer E.M."/>
            <person name="Hu Y."/>
            <person name="Yi X."/>
            <person name="Qi Y."/>
            <person name="Xu X."/>
            <person name="Gao Z."/>
            <person name="Pan H."/>
            <person name="Jian J."/>
            <person name="Tian Y."/>
            <person name="Yue Z."/>
            <person name="Xu Y."/>
        </authorList>
    </citation>
    <scope>NUCLEOTIDE SEQUENCE [LARGE SCALE GENOMIC DNA]</scope>
    <source>
        <strain evidence="3">cv. Dabenzi</strain>
    </source>
</reference>
<dbReference type="Proteomes" id="UP000197138">
    <property type="component" value="Unassembled WGS sequence"/>
</dbReference>
<evidence type="ECO:0000313" key="4">
    <source>
        <dbReference type="Proteomes" id="UP000233551"/>
    </source>
</evidence>
<reference evidence="2 4" key="3">
    <citation type="submission" date="2017-11" db="EMBL/GenBank/DDBJ databases">
        <title>De-novo sequencing of pomegranate (Punica granatum L.) genome.</title>
        <authorList>
            <person name="Akparov Z."/>
            <person name="Amiraslanov A."/>
            <person name="Hajiyeva S."/>
            <person name="Abbasov M."/>
            <person name="Kaur K."/>
            <person name="Hamwieh A."/>
            <person name="Solovyev V."/>
            <person name="Salamov A."/>
            <person name="Braich B."/>
            <person name="Kosarev P."/>
            <person name="Mahmoud A."/>
            <person name="Hajiyev E."/>
            <person name="Babayeva S."/>
            <person name="Izzatullayeva V."/>
            <person name="Mammadov A."/>
            <person name="Mammadov A."/>
            <person name="Sharifova S."/>
            <person name="Ojaghi J."/>
            <person name="Eynullazada K."/>
            <person name="Bayramov B."/>
            <person name="Abdulazimova A."/>
            <person name="Shahmuradov I."/>
        </authorList>
    </citation>
    <scope>NUCLEOTIDE SEQUENCE [LARGE SCALE GENOMIC DNA]</scope>
    <source>
        <strain evidence="2">AG2017</strain>
        <strain evidence="4">cv. AG2017</strain>
        <tissue evidence="2">Leaf</tissue>
    </source>
</reference>
<keyword evidence="4" id="KW-1185">Reference proteome</keyword>
<protein>
    <submittedName>
        <fullName evidence="1">Uncharacterized protein</fullName>
    </submittedName>
</protein>
<dbReference type="AlphaFoldDB" id="A0A218Y2P2"/>
<reference evidence="1" key="2">
    <citation type="submission" date="2017-06" db="EMBL/GenBank/DDBJ databases">
        <title>The pomegranate genome and the genomics of punicalagin biosynthesis.</title>
        <authorList>
            <person name="Xu C."/>
        </authorList>
    </citation>
    <scope>NUCLEOTIDE SEQUENCE [LARGE SCALE GENOMIC DNA]</scope>
    <source>
        <tissue evidence="1">Fresh leaf</tissue>
    </source>
</reference>
<gene>
    <name evidence="1" type="ORF">CDL15_Pgr011572</name>
    <name evidence="2" type="ORF">CRG98_000521</name>
</gene>
<dbReference type="EMBL" id="PGOL01000018">
    <property type="protein sequence ID" value="PKI79088.1"/>
    <property type="molecule type" value="Genomic_DNA"/>
</dbReference>
<evidence type="ECO:0000313" key="2">
    <source>
        <dbReference type="EMBL" id="PKI79088.1"/>
    </source>
</evidence>
<sequence>MNSSAPIFALSPYKCDKLKVLSPLRVERVILMSRGVRRGLMARWRCKRVGRPVGGPVEARLEEVEREAMHSCERWLMVAWRSWTQGVVGAGESGAGLLVQRVISQQGGLERNPREKEGPRGGYAWWKALGP</sequence>
<accession>A0A218Y2P2</accession>